<gene>
    <name evidence="1" type="ORF">R54767_00128</name>
</gene>
<dbReference type="EMBL" id="CAJQYY010000001">
    <property type="protein sequence ID" value="CAG4886023.1"/>
    <property type="molecule type" value="Genomic_DNA"/>
</dbReference>
<dbReference type="Proteomes" id="UP000789752">
    <property type="component" value="Unassembled WGS sequence"/>
</dbReference>
<accession>A0ABN7QHZ1</accession>
<reference evidence="1 2" key="1">
    <citation type="submission" date="2021-04" db="EMBL/GenBank/DDBJ databases">
        <authorList>
            <person name="Vanwijnsberghe S."/>
        </authorList>
    </citation>
    <scope>NUCLEOTIDE SEQUENCE [LARGE SCALE GENOMIC DNA]</scope>
    <source>
        <strain evidence="1 2">LMG 32171</strain>
    </source>
</reference>
<name>A0ABN7QHZ1_9BURK</name>
<sequence>MEKANGSGANWLAESVSVVSLTNGWAMPGKRKGREGLPLAA</sequence>
<keyword evidence="2" id="KW-1185">Reference proteome</keyword>
<comment type="caution">
    <text evidence="1">The sequence shown here is derived from an EMBL/GenBank/DDBJ whole genome shotgun (WGS) entry which is preliminary data.</text>
</comment>
<evidence type="ECO:0000313" key="1">
    <source>
        <dbReference type="EMBL" id="CAG4886023.1"/>
    </source>
</evidence>
<protein>
    <submittedName>
        <fullName evidence="1">Uncharacterized protein</fullName>
    </submittedName>
</protein>
<evidence type="ECO:0000313" key="2">
    <source>
        <dbReference type="Proteomes" id="UP000789752"/>
    </source>
</evidence>
<organism evidence="1 2">
    <name type="scientific">Paraburkholderia gardini</name>
    <dbReference type="NCBI Taxonomy" id="2823469"/>
    <lineage>
        <taxon>Bacteria</taxon>
        <taxon>Pseudomonadati</taxon>
        <taxon>Pseudomonadota</taxon>
        <taxon>Betaproteobacteria</taxon>
        <taxon>Burkholderiales</taxon>
        <taxon>Burkholderiaceae</taxon>
        <taxon>Paraburkholderia</taxon>
    </lineage>
</organism>
<proteinExistence type="predicted"/>